<keyword evidence="2" id="KW-0812">Transmembrane</keyword>
<name>A0ABT8FEE6_9ACTN</name>
<evidence type="ECO:0000256" key="1">
    <source>
        <dbReference type="SAM" id="MobiDB-lite"/>
    </source>
</evidence>
<keyword evidence="4" id="KW-1185">Reference proteome</keyword>
<feature type="transmembrane region" description="Helical" evidence="2">
    <location>
        <begin position="40"/>
        <end position="63"/>
    </location>
</feature>
<feature type="region of interest" description="Disordered" evidence="1">
    <location>
        <begin position="64"/>
        <end position="85"/>
    </location>
</feature>
<comment type="caution">
    <text evidence="3">The sequence shown here is derived from an EMBL/GenBank/DDBJ whole genome shotgun (WGS) entry which is preliminary data.</text>
</comment>
<protein>
    <recommendedName>
        <fullName evidence="5">Secreted protein</fullName>
    </recommendedName>
</protein>
<evidence type="ECO:0000313" key="4">
    <source>
        <dbReference type="Proteomes" id="UP001168620"/>
    </source>
</evidence>
<dbReference type="Proteomes" id="UP001168620">
    <property type="component" value="Unassembled WGS sequence"/>
</dbReference>
<dbReference type="EMBL" id="JAUHJQ010000002">
    <property type="protein sequence ID" value="MDN4173053.1"/>
    <property type="molecule type" value="Genomic_DNA"/>
</dbReference>
<evidence type="ECO:0008006" key="5">
    <source>
        <dbReference type="Google" id="ProtNLM"/>
    </source>
</evidence>
<sequence>MNHQPADLLDRVLADLPVRPASVDGLLRAGRRARRRRRTAVVTGVAAATALVLAGTTIGLGGAGGAGGPGGRAGLEAGDPAAPSEPAPVDLPTNGWEPGDASRLALATGVLGLDAEGCVVLDGGAGSRTYATWPAGYTAEVEPGGAVHLRDADGDEVARGGQRVRVGGGYGSATRHPHPCLPSGAEVFHVQSDVVLVPRARATDGPDADGEGGAGVLLDGAGNETLPVGATAPLTVFAHCGLRFARIDATLWETDERGNGSSPTGSDLLRGTATRTAEDRVVFTSTGLDGPVVFQPAEPDPDHVCF</sequence>
<feature type="region of interest" description="Disordered" evidence="1">
    <location>
        <begin position="254"/>
        <end position="273"/>
    </location>
</feature>
<gene>
    <name evidence="3" type="ORF">QWY28_08880</name>
</gene>
<accession>A0ABT8FEE6</accession>
<evidence type="ECO:0000313" key="3">
    <source>
        <dbReference type="EMBL" id="MDN4173053.1"/>
    </source>
</evidence>
<feature type="compositionally biased region" description="Gly residues" evidence="1">
    <location>
        <begin position="64"/>
        <end position="73"/>
    </location>
</feature>
<organism evidence="3 4">
    <name type="scientific">Nocardioides oceani</name>
    <dbReference type="NCBI Taxonomy" id="3058369"/>
    <lineage>
        <taxon>Bacteria</taxon>
        <taxon>Bacillati</taxon>
        <taxon>Actinomycetota</taxon>
        <taxon>Actinomycetes</taxon>
        <taxon>Propionibacteriales</taxon>
        <taxon>Nocardioidaceae</taxon>
        <taxon>Nocardioides</taxon>
    </lineage>
</organism>
<keyword evidence="2" id="KW-0472">Membrane</keyword>
<reference evidence="3" key="1">
    <citation type="submission" date="2023-06" db="EMBL/GenBank/DDBJ databases">
        <title>Draft genome sequence of Nocardioides sp. SOB77.</title>
        <authorList>
            <person name="Zhang G."/>
        </authorList>
    </citation>
    <scope>NUCLEOTIDE SEQUENCE</scope>
    <source>
        <strain evidence="3">SOB77</strain>
    </source>
</reference>
<evidence type="ECO:0000256" key="2">
    <source>
        <dbReference type="SAM" id="Phobius"/>
    </source>
</evidence>
<keyword evidence="2" id="KW-1133">Transmembrane helix</keyword>
<dbReference type="RefSeq" id="WP_300952112.1">
    <property type="nucleotide sequence ID" value="NZ_JAUHJQ010000002.1"/>
</dbReference>
<proteinExistence type="predicted"/>